<name>A0ABU7DI25_9TELE</name>
<accession>A0ABU7DI25</accession>
<reference evidence="1 2" key="1">
    <citation type="submission" date="2021-06" db="EMBL/GenBank/DDBJ databases">
        <authorList>
            <person name="Palmer J.M."/>
        </authorList>
    </citation>
    <scope>NUCLEOTIDE SEQUENCE [LARGE SCALE GENOMIC DNA]</scope>
    <source>
        <strain evidence="1 2">CL_MEX2019</strain>
        <tissue evidence="1">Muscle</tissue>
    </source>
</reference>
<dbReference type="Proteomes" id="UP001352852">
    <property type="component" value="Unassembled WGS sequence"/>
</dbReference>
<sequence>MVHRHLHLPLEERTRIITNLHHYHNLPTTASLGVLNSSLGIPPTQQHAYWIPTLTRKKKNHSFTSVGVACSRVLLRNNKTMT</sequence>
<protein>
    <submittedName>
        <fullName evidence="1">Uncharacterized protein</fullName>
    </submittedName>
</protein>
<evidence type="ECO:0000313" key="2">
    <source>
        <dbReference type="Proteomes" id="UP001352852"/>
    </source>
</evidence>
<evidence type="ECO:0000313" key="1">
    <source>
        <dbReference type="EMBL" id="MED6274752.1"/>
    </source>
</evidence>
<organism evidence="1 2">
    <name type="scientific">Characodon lateralis</name>
    <dbReference type="NCBI Taxonomy" id="208331"/>
    <lineage>
        <taxon>Eukaryota</taxon>
        <taxon>Metazoa</taxon>
        <taxon>Chordata</taxon>
        <taxon>Craniata</taxon>
        <taxon>Vertebrata</taxon>
        <taxon>Euteleostomi</taxon>
        <taxon>Actinopterygii</taxon>
        <taxon>Neopterygii</taxon>
        <taxon>Teleostei</taxon>
        <taxon>Neoteleostei</taxon>
        <taxon>Acanthomorphata</taxon>
        <taxon>Ovalentaria</taxon>
        <taxon>Atherinomorphae</taxon>
        <taxon>Cyprinodontiformes</taxon>
        <taxon>Goodeidae</taxon>
        <taxon>Characodon</taxon>
    </lineage>
</organism>
<gene>
    <name evidence="1" type="ORF">CHARACLAT_019566</name>
</gene>
<proteinExistence type="predicted"/>
<comment type="caution">
    <text evidence="1">The sequence shown here is derived from an EMBL/GenBank/DDBJ whole genome shotgun (WGS) entry which is preliminary data.</text>
</comment>
<keyword evidence="2" id="KW-1185">Reference proteome</keyword>
<dbReference type="EMBL" id="JAHUTJ010026375">
    <property type="protein sequence ID" value="MED6274752.1"/>
    <property type="molecule type" value="Genomic_DNA"/>
</dbReference>